<keyword evidence="4 8" id="KW-0812">Transmembrane</keyword>
<feature type="transmembrane region" description="Helical" evidence="8">
    <location>
        <begin position="184"/>
        <end position="203"/>
    </location>
</feature>
<evidence type="ECO:0000313" key="10">
    <source>
        <dbReference type="EMBL" id="APC97526.1"/>
    </source>
</evidence>
<feature type="transmembrane region" description="Helical" evidence="8">
    <location>
        <begin position="267"/>
        <end position="286"/>
    </location>
</feature>
<dbReference type="Gene3D" id="1.20.1250.20">
    <property type="entry name" value="MFS general substrate transporter like domains"/>
    <property type="match status" value="2"/>
</dbReference>
<evidence type="ECO:0000256" key="8">
    <source>
        <dbReference type="SAM" id="Phobius"/>
    </source>
</evidence>
<dbReference type="Proteomes" id="UP000182521">
    <property type="component" value="Chromosome"/>
</dbReference>
<evidence type="ECO:0000259" key="9">
    <source>
        <dbReference type="PROSITE" id="PS50850"/>
    </source>
</evidence>
<feature type="transmembrane region" description="Helical" evidence="8">
    <location>
        <begin position="145"/>
        <end position="172"/>
    </location>
</feature>
<dbReference type="InterPro" id="IPR005829">
    <property type="entry name" value="Sugar_transporter_CS"/>
</dbReference>
<dbReference type="EMBL" id="CP009654">
    <property type="protein sequence ID" value="APC97526.1"/>
    <property type="molecule type" value="Genomic_DNA"/>
</dbReference>
<dbReference type="RefSeq" id="WP_071664037.1">
    <property type="nucleotide sequence ID" value="NZ_CP009654.1"/>
</dbReference>
<feature type="transmembrane region" description="Helical" evidence="8">
    <location>
        <begin position="44"/>
        <end position="68"/>
    </location>
</feature>
<dbReference type="PANTHER" id="PTHR43528:SF1">
    <property type="entry name" value="ALPHA-KETOGLUTARATE PERMEASE"/>
    <property type="match status" value="1"/>
</dbReference>
<keyword evidence="11" id="KW-1185">Reference proteome</keyword>
<dbReference type="PROSITE" id="PS50850">
    <property type="entry name" value="MFS"/>
    <property type="match status" value="1"/>
</dbReference>
<sequence>MIKFSKKHVFFAATSTIVEWYDFMLFAYLTPIIAHNFFPHVDKYAGILMTFGVFAAGFFMGPIGSMVMGSVGDRLGRKRALVISLLMMIFPMLVIVFLPTYNSIGILAPLILILMRLFQGFSIGGSYGGVMVLMIESAKSNRRGFIASFATMSSGTGVFFASLVVMILSGILGSTALDIWGWRVGYLVGLILAIIALIMRLIIPESHSFEKLKEEGGIALTPVRSMFKEQAKPLFFAIALSAYGNIAYYLILSYLETHFIDLGYSEFFSLAIITVFSLLFSFSAPLWGLMSDFFGRKILVKISIVLYIIFSYPAFIMMTMGPVYLVLSTAILSIPLMLIWGSYGAAAPELFQARYRYSGNALSYNIGNSFFGGTVPFVATLLLVIVGSASAPAWLLIVSSIIMIPIVYYMPETRFKEV</sequence>
<reference evidence="11" key="1">
    <citation type="submission" date="2014-10" db="EMBL/GenBank/DDBJ databases">
        <authorList>
            <person name="Kuske C.R."/>
            <person name="Challacombe J.F."/>
            <person name="Daligault H.E."/>
            <person name="Davenport K.W."/>
            <person name="Johnson S.L."/>
            <person name="Siddaramappa S."/>
            <person name="Petersen J.M."/>
        </authorList>
    </citation>
    <scope>NUCLEOTIDE SEQUENCE [LARGE SCALE GENOMIC DNA]</scope>
    <source>
        <strain evidence="11">CA97-1460</strain>
    </source>
</reference>
<keyword evidence="3" id="KW-1003">Cell membrane</keyword>
<dbReference type="InterPro" id="IPR020846">
    <property type="entry name" value="MFS_dom"/>
</dbReference>
<dbReference type="PANTHER" id="PTHR43528">
    <property type="entry name" value="ALPHA-KETOGLUTARATE PERMEASE"/>
    <property type="match status" value="1"/>
</dbReference>
<feature type="transmembrane region" description="Helical" evidence="8">
    <location>
        <begin position="298"/>
        <end position="317"/>
    </location>
</feature>
<evidence type="ECO:0000256" key="1">
    <source>
        <dbReference type="ARBA" id="ARBA00004651"/>
    </source>
</evidence>
<keyword evidence="2" id="KW-0813">Transport</keyword>
<evidence type="ECO:0000256" key="6">
    <source>
        <dbReference type="ARBA" id="ARBA00022989"/>
    </source>
</evidence>
<dbReference type="InterPro" id="IPR051084">
    <property type="entry name" value="H+-coupled_symporters"/>
</dbReference>
<evidence type="ECO:0000256" key="7">
    <source>
        <dbReference type="ARBA" id="ARBA00023136"/>
    </source>
</evidence>
<dbReference type="STRING" id="1542390.KX01_1121"/>
<name>A0A1J0KV71_9GAMM</name>
<dbReference type="SUPFAM" id="SSF103473">
    <property type="entry name" value="MFS general substrate transporter"/>
    <property type="match status" value="1"/>
</dbReference>
<dbReference type="GO" id="GO:0015293">
    <property type="term" value="F:symporter activity"/>
    <property type="evidence" value="ECO:0007669"/>
    <property type="project" value="UniProtKB-KW"/>
</dbReference>
<feature type="transmembrane region" description="Helical" evidence="8">
    <location>
        <begin position="391"/>
        <end position="410"/>
    </location>
</feature>
<feature type="transmembrane region" description="Helical" evidence="8">
    <location>
        <begin position="80"/>
        <end position="100"/>
    </location>
</feature>
<organism evidence="10 11">
    <name type="scientific">Francisella frigiditurris</name>
    <dbReference type="NCBI Taxonomy" id="1542390"/>
    <lineage>
        <taxon>Bacteria</taxon>
        <taxon>Pseudomonadati</taxon>
        <taxon>Pseudomonadota</taxon>
        <taxon>Gammaproteobacteria</taxon>
        <taxon>Thiotrichales</taxon>
        <taxon>Francisellaceae</taxon>
        <taxon>Francisella</taxon>
    </lineage>
</organism>
<protein>
    <submittedName>
        <fullName evidence="10">Sugar (And other) transporter family protein</fullName>
    </submittedName>
</protein>
<gene>
    <name evidence="10" type="ORF">KX01_1121</name>
</gene>
<evidence type="ECO:0000256" key="3">
    <source>
        <dbReference type="ARBA" id="ARBA00022475"/>
    </source>
</evidence>
<evidence type="ECO:0000256" key="5">
    <source>
        <dbReference type="ARBA" id="ARBA00022847"/>
    </source>
</evidence>
<dbReference type="PROSITE" id="PS00217">
    <property type="entry name" value="SUGAR_TRANSPORT_2"/>
    <property type="match status" value="1"/>
</dbReference>
<keyword evidence="7 8" id="KW-0472">Membrane</keyword>
<evidence type="ECO:0000256" key="4">
    <source>
        <dbReference type="ARBA" id="ARBA00022692"/>
    </source>
</evidence>
<feature type="transmembrane region" description="Helical" evidence="8">
    <location>
        <begin position="20"/>
        <end position="38"/>
    </location>
</feature>
<dbReference type="GO" id="GO:0005886">
    <property type="term" value="C:plasma membrane"/>
    <property type="evidence" value="ECO:0007669"/>
    <property type="project" value="UniProtKB-SubCell"/>
</dbReference>
<dbReference type="InterPro" id="IPR005828">
    <property type="entry name" value="MFS_sugar_transport-like"/>
</dbReference>
<feature type="transmembrane region" description="Helical" evidence="8">
    <location>
        <begin position="364"/>
        <end position="385"/>
    </location>
</feature>
<feature type="transmembrane region" description="Helical" evidence="8">
    <location>
        <begin position="234"/>
        <end position="255"/>
    </location>
</feature>
<keyword evidence="5" id="KW-0769">Symport</keyword>
<keyword evidence="6 8" id="KW-1133">Transmembrane helix</keyword>
<comment type="subcellular location">
    <subcellularLocation>
        <location evidence="1">Cell membrane</location>
        <topology evidence="1">Multi-pass membrane protein</topology>
    </subcellularLocation>
</comment>
<dbReference type="Pfam" id="PF00083">
    <property type="entry name" value="Sugar_tr"/>
    <property type="match status" value="1"/>
</dbReference>
<accession>A0A1J0KV71</accession>
<evidence type="ECO:0000313" key="11">
    <source>
        <dbReference type="Proteomes" id="UP000182521"/>
    </source>
</evidence>
<feature type="domain" description="Major facilitator superfamily (MFS) profile" evidence="9">
    <location>
        <begin position="8"/>
        <end position="414"/>
    </location>
</feature>
<dbReference type="AlphaFoldDB" id="A0A1J0KV71"/>
<proteinExistence type="predicted"/>
<feature type="transmembrane region" description="Helical" evidence="8">
    <location>
        <begin position="106"/>
        <end position="133"/>
    </location>
</feature>
<evidence type="ECO:0000256" key="2">
    <source>
        <dbReference type="ARBA" id="ARBA00022448"/>
    </source>
</evidence>
<dbReference type="InterPro" id="IPR036259">
    <property type="entry name" value="MFS_trans_sf"/>
</dbReference>
<dbReference type="KEGG" id="frc:KX01_1121"/>
<feature type="transmembrane region" description="Helical" evidence="8">
    <location>
        <begin position="323"/>
        <end position="343"/>
    </location>
</feature>
<dbReference type="OrthoDB" id="3690818at2"/>